<keyword evidence="1" id="KW-0812">Transmembrane</keyword>
<reference evidence="3 4" key="1">
    <citation type="journal article" date="2019" name="Nat. Ecol. Evol.">
        <title>Megaphylogeny resolves global patterns of mushroom evolution.</title>
        <authorList>
            <person name="Varga T."/>
            <person name="Krizsan K."/>
            <person name="Foldi C."/>
            <person name="Dima B."/>
            <person name="Sanchez-Garcia M."/>
            <person name="Sanchez-Ramirez S."/>
            <person name="Szollosi G.J."/>
            <person name="Szarkandi J.G."/>
            <person name="Papp V."/>
            <person name="Albert L."/>
            <person name="Andreopoulos W."/>
            <person name="Angelini C."/>
            <person name="Antonin V."/>
            <person name="Barry K.W."/>
            <person name="Bougher N.L."/>
            <person name="Buchanan P."/>
            <person name="Buyck B."/>
            <person name="Bense V."/>
            <person name="Catcheside P."/>
            <person name="Chovatia M."/>
            <person name="Cooper J."/>
            <person name="Damon W."/>
            <person name="Desjardin D."/>
            <person name="Finy P."/>
            <person name="Geml J."/>
            <person name="Haridas S."/>
            <person name="Hughes K."/>
            <person name="Justo A."/>
            <person name="Karasinski D."/>
            <person name="Kautmanova I."/>
            <person name="Kiss B."/>
            <person name="Kocsube S."/>
            <person name="Kotiranta H."/>
            <person name="LaButti K.M."/>
            <person name="Lechner B.E."/>
            <person name="Liimatainen K."/>
            <person name="Lipzen A."/>
            <person name="Lukacs Z."/>
            <person name="Mihaltcheva S."/>
            <person name="Morgado L.N."/>
            <person name="Niskanen T."/>
            <person name="Noordeloos M.E."/>
            <person name="Ohm R.A."/>
            <person name="Ortiz-Santana B."/>
            <person name="Ovrebo C."/>
            <person name="Racz N."/>
            <person name="Riley R."/>
            <person name="Savchenko A."/>
            <person name="Shiryaev A."/>
            <person name="Soop K."/>
            <person name="Spirin V."/>
            <person name="Szebenyi C."/>
            <person name="Tomsovsky M."/>
            <person name="Tulloss R.E."/>
            <person name="Uehling J."/>
            <person name="Grigoriev I.V."/>
            <person name="Vagvolgyi C."/>
            <person name="Papp T."/>
            <person name="Martin F.M."/>
            <person name="Miettinen O."/>
            <person name="Hibbett D.S."/>
            <person name="Nagy L.G."/>
        </authorList>
    </citation>
    <scope>NUCLEOTIDE SEQUENCE [LARGE SCALE GENOMIC DNA]</scope>
    <source>
        <strain evidence="3 4">CBS 166.37</strain>
    </source>
</reference>
<evidence type="ECO:0000256" key="1">
    <source>
        <dbReference type="SAM" id="Phobius"/>
    </source>
</evidence>
<keyword evidence="4" id="KW-1185">Reference proteome</keyword>
<proteinExistence type="predicted"/>
<protein>
    <submittedName>
        <fullName evidence="3">Uncharacterized protein</fullName>
    </submittedName>
</protein>
<feature type="chain" id="PRO_5023100737" evidence="2">
    <location>
        <begin position="17"/>
        <end position="259"/>
    </location>
</feature>
<accession>A0A5C3MJH6</accession>
<feature type="transmembrane region" description="Helical" evidence="1">
    <location>
        <begin position="239"/>
        <end position="258"/>
    </location>
</feature>
<sequence>MLRSLTIVALVAYASAQSLSNECQSALLAIAADKDASACLSPGSLLPIATGSSNSSIVPTVNTWLTSLCSAAPCSNATIAAVVNNVTAGCSAEFGNSSSSSNAAVTSIIQQYYPTVRQVVCLKDGDTNCITQTLTNIEQATGTLSISNIFSIIANPPANIPSNISCTNCVKAAYNIIRKDFSSLVSDSDSTLQQQCGSSFTDGATPSGIVESAATSGAAQTTATGNTALGSVTFLSRGVATGAAASALVVISTALVFLA</sequence>
<keyword evidence="2" id="KW-0732">Signal</keyword>
<dbReference type="Proteomes" id="UP000308652">
    <property type="component" value="Unassembled WGS sequence"/>
</dbReference>
<organism evidence="3 4">
    <name type="scientific">Crucibulum laeve</name>
    <dbReference type="NCBI Taxonomy" id="68775"/>
    <lineage>
        <taxon>Eukaryota</taxon>
        <taxon>Fungi</taxon>
        <taxon>Dikarya</taxon>
        <taxon>Basidiomycota</taxon>
        <taxon>Agaricomycotina</taxon>
        <taxon>Agaricomycetes</taxon>
        <taxon>Agaricomycetidae</taxon>
        <taxon>Agaricales</taxon>
        <taxon>Agaricineae</taxon>
        <taxon>Nidulariaceae</taxon>
        <taxon>Crucibulum</taxon>
    </lineage>
</organism>
<keyword evidence="1" id="KW-1133">Transmembrane helix</keyword>
<gene>
    <name evidence="3" type="ORF">BDQ12DRAFT_661487</name>
</gene>
<name>A0A5C3MJH6_9AGAR</name>
<dbReference type="PANTHER" id="PTHR34862:SF1">
    <property type="entry name" value="SPARK DOMAIN-CONTAINING PROTEIN"/>
    <property type="match status" value="1"/>
</dbReference>
<evidence type="ECO:0000256" key="2">
    <source>
        <dbReference type="SAM" id="SignalP"/>
    </source>
</evidence>
<dbReference type="PANTHER" id="PTHR34862">
    <property type="entry name" value="SPARK DOMAIN-CONTAINING PROTEIN"/>
    <property type="match status" value="1"/>
</dbReference>
<evidence type="ECO:0000313" key="3">
    <source>
        <dbReference type="EMBL" id="TFK44825.1"/>
    </source>
</evidence>
<dbReference type="OrthoDB" id="2536450at2759"/>
<dbReference type="AlphaFoldDB" id="A0A5C3MJH6"/>
<evidence type="ECO:0000313" key="4">
    <source>
        <dbReference type="Proteomes" id="UP000308652"/>
    </source>
</evidence>
<keyword evidence="1" id="KW-0472">Membrane</keyword>
<feature type="signal peptide" evidence="2">
    <location>
        <begin position="1"/>
        <end position="16"/>
    </location>
</feature>
<dbReference type="EMBL" id="ML213590">
    <property type="protein sequence ID" value="TFK44825.1"/>
    <property type="molecule type" value="Genomic_DNA"/>
</dbReference>